<dbReference type="GO" id="GO:0006396">
    <property type="term" value="P:RNA processing"/>
    <property type="evidence" value="ECO:0007669"/>
    <property type="project" value="InterPro"/>
</dbReference>
<dbReference type="CDD" id="cd18095">
    <property type="entry name" value="SpoU-like_rRNA-MTase"/>
    <property type="match status" value="1"/>
</dbReference>
<proteinExistence type="inferred from homology"/>
<dbReference type="InterPro" id="IPR029026">
    <property type="entry name" value="tRNA_m1G_MTases_N"/>
</dbReference>
<dbReference type="GO" id="GO:0003723">
    <property type="term" value="F:RNA binding"/>
    <property type="evidence" value="ECO:0007669"/>
    <property type="project" value="InterPro"/>
</dbReference>
<dbReference type="SUPFAM" id="SSF55315">
    <property type="entry name" value="L30e-like"/>
    <property type="match status" value="1"/>
</dbReference>
<protein>
    <submittedName>
        <fullName evidence="5">RNA methyltransferase</fullName>
    </submittedName>
</protein>
<dbReference type="InterPro" id="IPR001537">
    <property type="entry name" value="SpoU_MeTrfase"/>
</dbReference>
<evidence type="ECO:0000313" key="5">
    <source>
        <dbReference type="EMBL" id="QUL98470.1"/>
    </source>
</evidence>
<dbReference type="SUPFAM" id="SSF75217">
    <property type="entry name" value="alpha/beta knot"/>
    <property type="match status" value="1"/>
</dbReference>
<dbReference type="Gene3D" id="3.30.1330.30">
    <property type="match status" value="1"/>
</dbReference>
<dbReference type="GO" id="GO:0005737">
    <property type="term" value="C:cytoplasm"/>
    <property type="evidence" value="ECO:0007669"/>
    <property type="project" value="UniProtKB-ARBA"/>
</dbReference>
<name>A0AAT9LBM1_9FIRM</name>
<dbReference type="InterPro" id="IPR013123">
    <property type="entry name" value="SpoU_subst-bd"/>
</dbReference>
<dbReference type="InterPro" id="IPR029028">
    <property type="entry name" value="Alpha/beta_knot_MTases"/>
</dbReference>
<feature type="domain" description="RNA 2-O ribose methyltransferase substrate binding" evidence="4">
    <location>
        <begin position="14"/>
        <end position="92"/>
    </location>
</feature>
<sequence length="253" mass="27244">MYGKKARDETGLTVAEGPAAVLCALESSVEIRMIVVAEDFLSTDKGQEVREAIARRTDLREVFIVSRSLYNRMSDTASPQGVLCVIPWPFRNQPPKVWSQDLIVVGVDIQDPGNVGTLVRASSAVGVTQVIFCGNTADPFSPKAIRSSAGAVFATQVRTAEDPLKVVRGLAALGIKFFRAVPRDGVPPWKVEFKSPCAVLLGNEAGGLREEILELPGGEDVSIPMPGGTESLNVAMACSMILYEALRQRMEVL</sequence>
<evidence type="ECO:0000259" key="4">
    <source>
        <dbReference type="SMART" id="SM00967"/>
    </source>
</evidence>
<dbReference type="PANTHER" id="PTHR43191:SF2">
    <property type="entry name" value="RRNA METHYLTRANSFERASE 3, MITOCHONDRIAL"/>
    <property type="match status" value="1"/>
</dbReference>
<dbReference type="GO" id="GO:0008173">
    <property type="term" value="F:RNA methyltransferase activity"/>
    <property type="evidence" value="ECO:0007669"/>
    <property type="project" value="InterPro"/>
</dbReference>
<dbReference type="Pfam" id="PF00588">
    <property type="entry name" value="SpoU_methylase"/>
    <property type="match status" value="1"/>
</dbReference>
<dbReference type="GO" id="GO:0032259">
    <property type="term" value="P:methylation"/>
    <property type="evidence" value="ECO:0007669"/>
    <property type="project" value="UniProtKB-KW"/>
</dbReference>
<dbReference type="PANTHER" id="PTHR43191">
    <property type="entry name" value="RRNA METHYLTRANSFERASE 3"/>
    <property type="match status" value="1"/>
</dbReference>
<dbReference type="InterPro" id="IPR051259">
    <property type="entry name" value="rRNA_Methyltransferase"/>
</dbReference>
<keyword evidence="2 5" id="KW-0489">Methyltransferase</keyword>
<keyword evidence="3" id="KW-0808">Transferase</keyword>
<dbReference type="SMART" id="SM00967">
    <property type="entry name" value="SpoU_sub_bind"/>
    <property type="match status" value="1"/>
</dbReference>
<dbReference type="EMBL" id="CP062796">
    <property type="protein sequence ID" value="QUL98470.1"/>
    <property type="molecule type" value="Genomic_DNA"/>
</dbReference>
<dbReference type="InterPro" id="IPR053888">
    <property type="entry name" value="MRM3-like_sub_bind"/>
</dbReference>
<dbReference type="Pfam" id="PF22435">
    <property type="entry name" value="MRM3-like_sub_bind"/>
    <property type="match status" value="1"/>
</dbReference>
<dbReference type="AlphaFoldDB" id="A0AAT9LBM1"/>
<organism evidence="5">
    <name type="scientific">Candidatus Fermentithermobacillus carboniphilus</name>
    <dbReference type="NCBI Taxonomy" id="3085328"/>
    <lineage>
        <taxon>Bacteria</taxon>
        <taxon>Bacillati</taxon>
        <taxon>Bacillota</taxon>
        <taxon>Candidatus Fermentithermobacillia</taxon>
        <taxon>Candidatus Fermentithermobacillales</taxon>
        <taxon>Candidatus Fermentithermobacillaceae</taxon>
        <taxon>Candidatus Fermentithermobacillus</taxon>
    </lineage>
</organism>
<dbReference type="KEGG" id="fcz:IMF26_10760"/>
<evidence type="ECO:0000256" key="1">
    <source>
        <dbReference type="ARBA" id="ARBA00007228"/>
    </source>
</evidence>
<gene>
    <name evidence="5" type="ORF">IMF26_10760</name>
</gene>
<evidence type="ECO:0000256" key="3">
    <source>
        <dbReference type="ARBA" id="ARBA00022679"/>
    </source>
</evidence>
<evidence type="ECO:0000256" key="2">
    <source>
        <dbReference type="ARBA" id="ARBA00022603"/>
    </source>
</evidence>
<comment type="similarity">
    <text evidence="1">Belongs to the class IV-like SAM-binding methyltransferase superfamily. RNA methyltransferase TrmH family.</text>
</comment>
<reference evidence="5" key="1">
    <citation type="submission" date="2020-10" db="EMBL/GenBank/DDBJ databases">
        <authorList>
            <person name="Kadnikov V."/>
            <person name="Beletsky A.V."/>
            <person name="Mardanov A.V."/>
            <person name="Karnachuk O.V."/>
            <person name="Ravin N.V."/>
        </authorList>
    </citation>
    <scope>NUCLEOTIDE SEQUENCE</scope>
    <source>
        <strain evidence="5">Bu02</strain>
    </source>
</reference>
<dbReference type="InterPro" id="IPR029064">
    <property type="entry name" value="Ribosomal_eL30-like_sf"/>
</dbReference>
<reference evidence="5" key="2">
    <citation type="journal article" date="2023" name="Biology">
        <title>Prokaryotic Life Associated with Coal-Fire Gas Vents Revealed by Metagenomics.</title>
        <authorList>
            <person name="Kadnikov V.V."/>
            <person name="Mardanov A.V."/>
            <person name="Beletsky A.V."/>
            <person name="Karnachuk O.V."/>
            <person name="Ravin N.V."/>
        </authorList>
    </citation>
    <scope>NUCLEOTIDE SEQUENCE</scope>
    <source>
        <strain evidence="5">Bu02</strain>
    </source>
</reference>
<accession>A0AAT9LBM1</accession>
<dbReference type="Gene3D" id="3.40.1280.10">
    <property type="match status" value="1"/>
</dbReference>